<dbReference type="EMBL" id="BAAATR010000007">
    <property type="protein sequence ID" value="GAA2240351.1"/>
    <property type="molecule type" value="Genomic_DNA"/>
</dbReference>
<evidence type="ECO:0000313" key="2">
    <source>
        <dbReference type="EMBL" id="GAA2240351.1"/>
    </source>
</evidence>
<organism evidence="2 3">
    <name type="scientific">Kitasatospora cystarginea</name>
    <dbReference type="NCBI Taxonomy" id="58350"/>
    <lineage>
        <taxon>Bacteria</taxon>
        <taxon>Bacillati</taxon>
        <taxon>Actinomycetota</taxon>
        <taxon>Actinomycetes</taxon>
        <taxon>Kitasatosporales</taxon>
        <taxon>Streptomycetaceae</taxon>
        <taxon>Kitasatospora</taxon>
    </lineage>
</organism>
<gene>
    <name evidence="2" type="ORF">GCM10010430_22250</name>
</gene>
<name>A0ABN3DS40_9ACTN</name>
<evidence type="ECO:0000313" key="3">
    <source>
        <dbReference type="Proteomes" id="UP001500305"/>
    </source>
</evidence>
<sequence length="48" mass="5733">MDREKPPRTIHGRDTFVIDPEDDEQECSRPCCRPADPPPRWGQWLRRS</sequence>
<feature type="compositionally biased region" description="Basic and acidic residues" evidence="1">
    <location>
        <begin position="1"/>
        <end position="16"/>
    </location>
</feature>
<comment type="caution">
    <text evidence="2">The sequence shown here is derived from an EMBL/GenBank/DDBJ whole genome shotgun (WGS) entry which is preliminary data.</text>
</comment>
<dbReference type="RefSeq" id="WP_344636128.1">
    <property type="nucleotide sequence ID" value="NZ_BAAATR010000007.1"/>
</dbReference>
<reference evidence="3" key="1">
    <citation type="journal article" date="2019" name="Int. J. Syst. Evol. Microbiol.">
        <title>The Global Catalogue of Microorganisms (GCM) 10K type strain sequencing project: providing services to taxonomists for standard genome sequencing and annotation.</title>
        <authorList>
            <consortium name="The Broad Institute Genomics Platform"/>
            <consortium name="The Broad Institute Genome Sequencing Center for Infectious Disease"/>
            <person name="Wu L."/>
            <person name="Ma J."/>
        </authorList>
    </citation>
    <scope>NUCLEOTIDE SEQUENCE [LARGE SCALE GENOMIC DNA]</scope>
    <source>
        <strain evidence="3">JCM 7356</strain>
    </source>
</reference>
<protein>
    <submittedName>
        <fullName evidence="2">Uncharacterized protein</fullName>
    </submittedName>
</protein>
<dbReference type="Proteomes" id="UP001500305">
    <property type="component" value="Unassembled WGS sequence"/>
</dbReference>
<proteinExistence type="predicted"/>
<evidence type="ECO:0000256" key="1">
    <source>
        <dbReference type="SAM" id="MobiDB-lite"/>
    </source>
</evidence>
<keyword evidence="3" id="KW-1185">Reference proteome</keyword>
<feature type="region of interest" description="Disordered" evidence="1">
    <location>
        <begin position="1"/>
        <end position="48"/>
    </location>
</feature>
<accession>A0ABN3DS40</accession>